<dbReference type="Pfam" id="PF04101">
    <property type="entry name" value="Glyco_tran_28_C"/>
    <property type="match status" value="1"/>
</dbReference>
<dbReference type="RefSeq" id="WP_069811137.1">
    <property type="nucleotide sequence ID" value="NZ_CP017305.1"/>
</dbReference>
<feature type="domain" description="Glycosyltransferase family 28 N-terminal" evidence="11">
    <location>
        <begin position="3"/>
        <end position="146"/>
    </location>
</feature>
<dbReference type="NCBIfam" id="TIGR01133">
    <property type="entry name" value="murG"/>
    <property type="match status" value="1"/>
</dbReference>
<dbReference type="GO" id="GO:0071555">
    <property type="term" value="P:cell wall organization"/>
    <property type="evidence" value="ECO:0007669"/>
    <property type="project" value="UniProtKB-KW"/>
</dbReference>
<evidence type="ECO:0000256" key="7">
    <source>
        <dbReference type="ARBA" id="ARBA00023136"/>
    </source>
</evidence>
<reference evidence="13" key="1">
    <citation type="submission" date="2016-09" db="EMBL/GenBank/DDBJ databases">
        <title>Genome sequence of Chlorobaculum limnaeum.</title>
        <authorList>
            <person name="Liu Z."/>
            <person name="Tank M."/>
            <person name="Bryant D.A."/>
        </authorList>
    </citation>
    <scope>NUCLEOTIDE SEQUENCE [LARGE SCALE GENOMIC DNA]</scope>
    <source>
        <strain evidence="13">DSM 1677</strain>
    </source>
</reference>
<dbReference type="GO" id="GO:0005886">
    <property type="term" value="C:plasma membrane"/>
    <property type="evidence" value="ECO:0007669"/>
    <property type="project" value="UniProtKB-SubCell"/>
</dbReference>
<dbReference type="EMBL" id="CP017305">
    <property type="protein sequence ID" value="AOS84886.1"/>
    <property type="molecule type" value="Genomic_DNA"/>
</dbReference>
<dbReference type="Gene3D" id="3.40.50.2000">
    <property type="entry name" value="Glycogen Phosphorylase B"/>
    <property type="match status" value="2"/>
</dbReference>
<dbReference type="GO" id="GO:0050511">
    <property type="term" value="F:undecaprenyldiphospho-muramoylpentapeptide beta-N-acetylglucosaminyltransferase activity"/>
    <property type="evidence" value="ECO:0007669"/>
    <property type="project" value="UniProtKB-UniRule"/>
</dbReference>
<comment type="similarity">
    <text evidence="10">Belongs to the glycosyltransferase 28 family. MurG subfamily.</text>
</comment>
<comment type="pathway">
    <text evidence="10">Cell wall biogenesis; peptidoglycan biosynthesis.</text>
</comment>
<keyword evidence="7 10" id="KW-0472">Membrane</keyword>
<evidence type="ECO:0000256" key="1">
    <source>
        <dbReference type="ARBA" id="ARBA00022475"/>
    </source>
</evidence>
<comment type="caution">
    <text evidence="10">Lacks conserved residue(s) required for the propagation of feature annotation.</text>
</comment>
<comment type="catalytic activity">
    <reaction evidence="10">
        <text>di-trans,octa-cis-undecaprenyl diphospho-N-acetyl-alpha-D-muramoyl-L-alanyl-D-glutamyl-meso-2,6-diaminopimeloyl-D-alanyl-D-alanine + UDP-N-acetyl-alpha-D-glucosamine = di-trans,octa-cis-undecaprenyl diphospho-[N-acetyl-alpha-D-glucosaminyl-(1-&gt;4)]-N-acetyl-alpha-D-muramoyl-L-alanyl-D-glutamyl-meso-2,6-diaminopimeloyl-D-alanyl-D-alanine + UDP + H(+)</text>
        <dbReference type="Rhea" id="RHEA:31227"/>
        <dbReference type="ChEBI" id="CHEBI:15378"/>
        <dbReference type="ChEBI" id="CHEBI:57705"/>
        <dbReference type="ChEBI" id="CHEBI:58223"/>
        <dbReference type="ChEBI" id="CHEBI:61387"/>
        <dbReference type="ChEBI" id="CHEBI:61388"/>
        <dbReference type="EC" id="2.4.1.227"/>
    </reaction>
</comment>
<keyword evidence="5 10" id="KW-0133">Cell shape</keyword>
<evidence type="ECO:0000313" key="13">
    <source>
        <dbReference type="EMBL" id="AOS84886.1"/>
    </source>
</evidence>
<feature type="binding site" evidence="10">
    <location>
        <position position="295"/>
    </location>
    <ligand>
        <name>UDP-N-acetyl-alpha-D-glucosamine</name>
        <dbReference type="ChEBI" id="CHEBI:57705"/>
    </ligand>
</feature>
<comment type="function">
    <text evidence="10">Cell wall formation. Catalyzes the transfer of a GlcNAc subunit on undecaprenyl-pyrophosphoryl-MurNAc-pentapeptide (lipid intermediate I) to form undecaprenyl-pyrophosphoryl-MurNAc-(pentapeptide)GlcNAc (lipid intermediate II).</text>
</comment>
<name>A0A1D8D132_CHLLM</name>
<keyword evidence="6 10" id="KW-0573">Peptidoglycan synthesis</keyword>
<dbReference type="GO" id="GO:0008360">
    <property type="term" value="P:regulation of cell shape"/>
    <property type="evidence" value="ECO:0007669"/>
    <property type="project" value="UniProtKB-KW"/>
</dbReference>
<keyword evidence="1 10" id="KW-1003">Cell membrane</keyword>
<dbReference type="UniPathway" id="UPA00219"/>
<dbReference type="AlphaFoldDB" id="A0A1D8D132"/>
<dbReference type="GO" id="GO:0051301">
    <property type="term" value="P:cell division"/>
    <property type="evidence" value="ECO:0007669"/>
    <property type="project" value="UniProtKB-KW"/>
</dbReference>
<keyword evidence="9 10" id="KW-0961">Cell wall biogenesis/degradation</keyword>
<dbReference type="InterPro" id="IPR007235">
    <property type="entry name" value="Glyco_trans_28_C"/>
</dbReference>
<feature type="binding site" evidence="10">
    <location>
        <begin position="10"/>
        <end position="12"/>
    </location>
    <ligand>
        <name>UDP-N-acetyl-alpha-D-glucosamine</name>
        <dbReference type="ChEBI" id="CHEBI:57705"/>
    </ligand>
</feature>
<dbReference type="KEGG" id="clz:BIU88_12555"/>
<keyword evidence="14" id="KW-1185">Reference proteome</keyword>
<evidence type="ECO:0000256" key="9">
    <source>
        <dbReference type="ARBA" id="ARBA00023316"/>
    </source>
</evidence>
<gene>
    <name evidence="10" type="primary">murG</name>
    <name evidence="13" type="ORF">BIU88_12555</name>
</gene>
<sequence>MKVLFAGGGTGGHLYPGVAMAAELKKRVPGISISFAGTSAGIEATEVPRLGYPLILLPVRGLKRGLAVRAIADNAAILADFVKALSMAMAFIRKERPDVVVGTGGYVSAPLLLAAQLSGRKTLIQEQNAFPGVTTRLLARMATEVHLSFEESRKFFGAKASVFVTGNPAREFGGESRESCLDFFGLDRTLPTLLVFGGSRGARAINNAVLKLCRRLEGTINLIWQTGALDADRVRAEAGPSATRWIGPYIQEMGKAYGAADLVLCRAGASSLAELTNLGKPSVLIPYPYAAADHQRHNAQALVGSGASVMIDDSKIGDEASFEAILALFRDRDKLARMGEAARREGHPGAAAKLAERIIALSKS</sequence>
<dbReference type="Pfam" id="PF03033">
    <property type="entry name" value="Glyco_transf_28"/>
    <property type="match status" value="1"/>
</dbReference>
<feature type="binding site" evidence="10">
    <location>
        <position position="128"/>
    </location>
    <ligand>
        <name>UDP-N-acetyl-alpha-D-glucosamine</name>
        <dbReference type="ChEBI" id="CHEBI:57705"/>
    </ligand>
</feature>
<protein>
    <recommendedName>
        <fullName evidence="10">UDP-N-acetylglucosamine--N-acetylmuramyl-(pentapeptide) pyrophosphoryl-undecaprenol N-acetylglucosamine transferase</fullName>
        <ecNumber evidence="10">2.4.1.227</ecNumber>
    </recommendedName>
    <alternativeName>
        <fullName evidence="10">Undecaprenyl-PP-MurNAc-pentapeptide-UDPGlcNAc GlcNAc transferase</fullName>
    </alternativeName>
</protein>
<dbReference type="InterPro" id="IPR006009">
    <property type="entry name" value="GlcNAc_MurG"/>
</dbReference>
<dbReference type="EC" id="2.4.1.227" evidence="10"/>
<dbReference type="Proteomes" id="UP000095185">
    <property type="component" value="Chromosome"/>
</dbReference>
<evidence type="ECO:0000259" key="12">
    <source>
        <dbReference type="Pfam" id="PF04101"/>
    </source>
</evidence>
<feature type="binding site" evidence="10">
    <location>
        <position position="199"/>
    </location>
    <ligand>
        <name>UDP-N-acetyl-alpha-D-glucosamine</name>
        <dbReference type="ChEBI" id="CHEBI:57705"/>
    </ligand>
</feature>
<evidence type="ECO:0000256" key="5">
    <source>
        <dbReference type="ARBA" id="ARBA00022960"/>
    </source>
</evidence>
<evidence type="ECO:0000256" key="10">
    <source>
        <dbReference type="HAMAP-Rule" id="MF_00033"/>
    </source>
</evidence>
<dbReference type="PANTHER" id="PTHR21015:SF22">
    <property type="entry name" value="GLYCOSYLTRANSFERASE"/>
    <property type="match status" value="1"/>
</dbReference>
<evidence type="ECO:0000313" key="14">
    <source>
        <dbReference type="Proteomes" id="UP000095185"/>
    </source>
</evidence>
<comment type="subcellular location">
    <subcellularLocation>
        <location evidence="10">Cell membrane</location>
        <topology evidence="10">Peripheral membrane protein</topology>
        <orientation evidence="10">Cytoplasmic side</orientation>
    </subcellularLocation>
</comment>
<dbReference type="STRING" id="274537.BIU88_12555"/>
<dbReference type="CDD" id="cd03785">
    <property type="entry name" value="GT28_MurG"/>
    <property type="match status" value="1"/>
</dbReference>
<evidence type="ECO:0000256" key="3">
    <source>
        <dbReference type="ARBA" id="ARBA00022676"/>
    </source>
</evidence>
<dbReference type="GO" id="GO:0009252">
    <property type="term" value="P:peptidoglycan biosynthetic process"/>
    <property type="evidence" value="ECO:0007669"/>
    <property type="project" value="UniProtKB-UniRule"/>
</dbReference>
<dbReference type="SUPFAM" id="SSF53756">
    <property type="entry name" value="UDP-Glycosyltransferase/glycogen phosphorylase"/>
    <property type="match status" value="1"/>
</dbReference>
<evidence type="ECO:0000256" key="2">
    <source>
        <dbReference type="ARBA" id="ARBA00022618"/>
    </source>
</evidence>
<dbReference type="InterPro" id="IPR004276">
    <property type="entry name" value="GlycoTrans_28_N"/>
</dbReference>
<accession>A0A1D8D132</accession>
<evidence type="ECO:0000256" key="4">
    <source>
        <dbReference type="ARBA" id="ARBA00022679"/>
    </source>
</evidence>
<proteinExistence type="inferred from homology"/>
<dbReference type="HAMAP" id="MF_00033">
    <property type="entry name" value="MurG"/>
    <property type="match status" value="1"/>
</dbReference>
<feature type="domain" description="Glycosyl transferase family 28 C-terminal" evidence="12">
    <location>
        <begin position="192"/>
        <end position="352"/>
    </location>
</feature>
<dbReference type="GO" id="GO:0005975">
    <property type="term" value="P:carbohydrate metabolic process"/>
    <property type="evidence" value="ECO:0007669"/>
    <property type="project" value="InterPro"/>
</dbReference>
<dbReference type="GO" id="GO:0051991">
    <property type="term" value="F:UDP-N-acetyl-D-glucosamine:N-acetylmuramoyl-L-alanyl-D-glutamyl-meso-2,6-diaminopimelyl-D-alanyl-D-alanine-diphosphoundecaprenol 4-beta-N-acetylglucosaminlytransferase activity"/>
    <property type="evidence" value="ECO:0007669"/>
    <property type="project" value="RHEA"/>
</dbReference>
<keyword evidence="3 10" id="KW-0328">Glycosyltransferase</keyword>
<evidence type="ECO:0000256" key="8">
    <source>
        <dbReference type="ARBA" id="ARBA00023306"/>
    </source>
</evidence>
<dbReference type="OrthoDB" id="9808936at2"/>
<organism evidence="13 14">
    <name type="scientific">Chlorobaculum limnaeum</name>
    <dbReference type="NCBI Taxonomy" id="274537"/>
    <lineage>
        <taxon>Bacteria</taxon>
        <taxon>Pseudomonadati</taxon>
        <taxon>Chlorobiota</taxon>
        <taxon>Chlorobiia</taxon>
        <taxon>Chlorobiales</taxon>
        <taxon>Chlorobiaceae</taxon>
        <taxon>Chlorobaculum</taxon>
    </lineage>
</organism>
<dbReference type="PANTHER" id="PTHR21015">
    <property type="entry name" value="UDP-N-ACETYLGLUCOSAMINE--N-ACETYLMURAMYL-(PENTAPEPTIDE) PYROPHOSPHORYL-UNDECAPRENOL N-ACETYLGLUCOSAMINE TRANSFERASE 1"/>
    <property type="match status" value="1"/>
</dbReference>
<keyword evidence="8 10" id="KW-0131">Cell cycle</keyword>
<evidence type="ECO:0000256" key="6">
    <source>
        <dbReference type="ARBA" id="ARBA00022984"/>
    </source>
</evidence>
<feature type="binding site" evidence="10">
    <location>
        <position position="250"/>
    </location>
    <ligand>
        <name>UDP-N-acetyl-alpha-D-glucosamine</name>
        <dbReference type="ChEBI" id="CHEBI:57705"/>
    </ligand>
</feature>
<feature type="binding site" evidence="10">
    <location>
        <position position="170"/>
    </location>
    <ligand>
        <name>UDP-N-acetyl-alpha-D-glucosamine</name>
        <dbReference type="ChEBI" id="CHEBI:57705"/>
    </ligand>
</feature>
<keyword evidence="2 10" id="KW-0132">Cell division</keyword>
<evidence type="ECO:0000259" key="11">
    <source>
        <dbReference type="Pfam" id="PF03033"/>
    </source>
</evidence>
<keyword evidence="4 10" id="KW-0808">Transferase</keyword>